<protein>
    <recommendedName>
        <fullName evidence="4">BTB domain-containing protein</fullName>
    </recommendedName>
</protein>
<evidence type="ECO:0000313" key="3">
    <source>
        <dbReference type="Proteomes" id="UP000481861"/>
    </source>
</evidence>
<proteinExistence type="predicted"/>
<feature type="region of interest" description="Disordered" evidence="1">
    <location>
        <begin position="56"/>
        <end position="79"/>
    </location>
</feature>
<reference evidence="2 3" key="1">
    <citation type="submission" date="2020-01" db="EMBL/GenBank/DDBJ databases">
        <authorList>
            <consortium name="DOE Joint Genome Institute"/>
            <person name="Haridas S."/>
            <person name="Albert R."/>
            <person name="Binder M."/>
            <person name="Bloem J."/>
            <person name="Labutti K."/>
            <person name="Salamov A."/>
            <person name="Andreopoulos B."/>
            <person name="Baker S.E."/>
            <person name="Barry K."/>
            <person name="Bills G."/>
            <person name="Bluhm B.H."/>
            <person name="Cannon C."/>
            <person name="Castanera R."/>
            <person name="Culley D.E."/>
            <person name="Daum C."/>
            <person name="Ezra D."/>
            <person name="Gonzalez J.B."/>
            <person name="Henrissat B."/>
            <person name="Kuo A."/>
            <person name="Liang C."/>
            <person name="Lipzen A."/>
            <person name="Lutzoni F."/>
            <person name="Magnuson J."/>
            <person name="Mondo S."/>
            <person name="Nolan M."/>
            <person name="Ohm R."/>
            <person name="Pangilinan J."/>
            <person name="Park H.-J.H."/>
            <person name="Ramirez L."/>
            <person name="Alfaro M."/>
            <person name="Sun H."/>
            <person name="Tritt A."/>
            <person name="Yoshinaga Y."/>
            <person name="Zwiers L.-H.L."/>
            <person name="Turgeon B.G."/>
            <person name="Goodwin S.B."/>
            <person name="Spatafora J.W."/>
            <person name="Crous P.W."/>
            <person name="Grigoriev I.V."/>
        </authorList>
    </citation>
    <scope>NUCLEOTIDE SEQUENCE [LARGE SCALE GENOMIC DNA]</scope>
    <source>
        <strain evidence="2 3">CBS 611.86</strain>
    </source>
</reference>
<keyword evidence="3" id="KW-1185">Reference proteome</keyword>
<sequence length="251" mass="29138">MEEVILDPNADAILILPVRKHEFAPWNEEKEFPRPPFVLPPVDEDIQIDTAMQINEDEADTMDEDLDADDDDDEEKEDDAKKIHFHVSSRHLILASLYFRGLLGEEWGTHPRDEKGRFILEELTEWGAETFGILLCIIHGKARRVPRSLDLAAIAEIASMVDYYQCEEVVEVYFTYWMDNLEEAMSTNYGRSTVLWLWISWVFRDEMKFRITTYVMIRNCRAGMQDLGLPIPDQVLSTCHDILSICLFGMS</sequence>
<dbReference type="OrthoDB" id="5326346at2759"/>
<dbReference type="AlphaFoldDB" id="A0A7C8I9L8"/>
<accession>A0A7C8I9L8</accession>
<gene>
    <name evidence="2" type="ORF">BDV95DRAFT_594042</name>
</gene>
<dbReference type="EMBL" id="JAADJZ010000009">
    <property type="protein sequence ID" value="KAF2872726.1"/>
    <property type="molecule type" value="Genomic_DNA"/>
</dbReference>
<organism evidence="2 3">
    <name type="scientific">Massariosphaeria phaeospora</name>
    <dbReference type="NCBI Taxonomy" id="100035"/>
    <lineage>
        <taxon>Eukaryota</taxon>
        <taxon>Fungi</taxon>
        <taxon>Dikarya</taxon>
        <taxon>Ascomycota</taxon>
        <taxon>Pezizomycotina</taxon>
        <taxon>Dothideomycetes</taxon>
        <taxon>Pleosporomycetidae</taxon>
        <taxon>Pleosporales</taxon>
        <taxon>Pleosporales incertae sedis</taxon>
        <taxon>Massariosphaeria</taxon>
    </lineage>
</organism>
<comment type="caution">
    <text evidence="2">The sequence shown here is derived from an EMBL/GenBank/DDBJ whole genome shotgun (WGS) entry which is preliminary data.</text>
</comment>
<evidence type="ECO:0000313" key="2">
    <source>
        <dbReference type="EMBL" id="KAF2872726.1"/>
    </source>
</evidence>
<name>A0A7C8I9L8_9PLEO</name>
<evidence type="ECO:0008006" key="4">
    <source>
        <dbReference type="Google" id="ProtNLM"/>
    </source>
</evidence>
<dbReference type="Proteomes" id="UP000481861">
    <property type="component" value="Unassembled WGS sequence"/>
</dbReference>
<evidence type="ECO:0000256" key="1">
    <source>
        <dbReference type="SAM" id="MobiDB-lite"/>
    </source>
</evidence>
<feature type="compositionally biased region" description="Acidic residues" evidence="1">
    <location>
        <begin position="56"/>
        <end position="77"/>
    </location>
</feature>